<feature type="compositionally biased region" description="Polar residues" evidence="1">
    <location>
        <begin position="1"/>
        <end position="11"/>
    </location>
</feature>
<feature type="transmembrane region" description="Helical" evidence="2">
    <location>
        <begin position="170"/>
        <end position="188"/>
    </location>
</feature>
<feature type="compositionally biased region" description="Low complexity" evidence="1">
    <location>
        <begin position="568"/>
        <end position="577"/>
    </location>
</feature>
<evidence type="ECO:0000256" key="2">
    <source>
        <dbReference type="SAM" id="Phobius"/>
    </source>
</evidence>
<accession>A0ABN2FRB2</accession>
<dbReference type="Pfam" id="PF19590">
    <property type="entry name" value="TrbL_3"/>
    <property type="match status" value="1"/>
</dbReference>
<keyword evidence="4" id="KW-1185">Reference proteome</keyword>
<keyword evidence="2" id="KW-0472">Membrane</keyword>
<dbReference type="RefSeq" id="WP_344306443.1">
    <property type="nucleotide sequence ID" value="NZ_BAAANY010000001.1"/>
</dbReference>
<feature type="region of interest" description="Disordered" evidence="1">
    <location>
        <begin position="1"/>
        <end position="22"/>
    </location>
</feature>
<evidence type="ECO:0000313" key="3">
    <source>
        <dbReference type="EMBL" id="GAA1657226.1"/>
    </source>
</evidence>
<keyword evidence="2" id="KW-0812">Transmembrane</keyword>
<dbReference type="EMBL" id="BAAANY010000001">
    <property type="protein sequence ID" value="GAA1657226.1"/>
    <property type="molecule type" value="Genomic_DNA"/>
</dbReference>
<feature type="transmembrane region" description="Helical" evidence="2">
    <location>
        <begin position="317"/>
        <end position="340"/>
    </location>
</feature>
<evidence type="ECO:0000313" key="4">
    <source>
        <dbReference type="Proteomes" id="UP001500618"/>
    </source>
</evidence>
<feature type="transmembrane region" description="Helical" evidence="2">
    <location>
        <begin position="25"/>
        <end position="48"/>
    </location>
</feature>
<gene>
    <name evidence="3" type="ORF">GCM10009765_03430</name>
</gene>
<comment type="caution">
    <text evidence="3">The sequence shown here is derived from an EMBL/GenBank/DDBJ whole genome shotgun (WGS) entry which is preliminary data.</text>
</comment>
<name>A0ABN2FRB2_9ACTN</name>
<feature type="transmembrane region" description="Helical" evidence="2">
    <location>
        <begin position="259"/>
        <end position="279"/>
    </location>
</feature>
<feature type="compositionally biased region" description="Pro residues" evidence="1">
    <location>
        <begin position="70"/>
        <end position="85"/>
    </location>
</feature>
<feature type="compositionally biased region" description="Pro residues" evidence="1">
    <location>
        <begin position="508"/>
        <end position="520"/>
    </location>
</feature>
<feature type="region of interest" description="Disordered" evidence="1">
    <location>
        <begin position="427"/>
        <end position="460"/>
    </location>
</feature>
<sequence>MTTIPTSTSGPTHAARRRAGGPRRAVTLALTVAMLAGGLVGASLVVGIGPARPAAAAPCVGGEPVMPPPGVLPSPWPEQPAPPPGGYCAPHPTASPTPVSPSPQQSFPDAPPEVTNPVTGWITDAISQWLAGVIASAMTPVLTFMGQTVLITPDPTTNGRVLQLWEATRIAANTCFILLILVGGFLVMGRESIQTRVGIREIAPRIAIGFIAANTSTMLISKAIELANGLTAAIAGQGVDTAAVSASLQQMITNQLNGLGFLGSLLELALLVMAVMVIVTFIVRMAAMVLLVLAAPIALSCHALPQTERIAFTWWRTLVACLGSQLGQALCLVVFLRVYLSPAGRTVLGSPATAAGWVNVLVGVCLLWLMVKIPFWARRAAFGGGGHSRIVGIVKTIIIAKTLGVLGVGRHATKGAKAAKGAQAATTAAGAHASKGARATTAGSRAAGKRTKAAATGAGRPTGAAAAATFSHAPIHQVPLASPSGTSGAAAFSHAPGGTSARQTGTRPAPPTFSHPPTPGRPTAATGKPPAPTSFSNYPGPDRARRTPPVGSLRATFSDPPAPHAAPRRPGYAARPAFSDDPHRTPPKAPGKPGGGTPPRPPRRRPIPPTGGKT</sequence>
<feature type="compositionally biased region" description="Low complexity" evidence="1">
    <location>
        <begin position="427"/>
        <end position="446"/>
    </location>
</feature>
<organism evidence="3 4">
    <name type="scientific">Fodinicola feengrottensis</name>
    <dbReference type="NCBI Taxonomy" id="435914"/>
    <lineage>
        <taxon>Bacteria</taxon>
        <taxon>Bacillati</taxon>
        <taxon>Actinomycetota</taxon>
        <taxon>Actinomycetes</taxon>
        <taxon>Mycobacteriales</taxon>
        <taxon>Fodinicola</taxon>
    </lineage>
</organism>
<feature type="region of interest" description="Disordered" evidence="1">
    <location>
        <begin position="70"/>
        <end position="114"/>
    </location>
</feature>
<keyword evidence="2" id="KW-1133">Transmembrane helix</keyword>
<dbReference type="InterPro" id="IPR045782">
    <property type="entry name" value="TrbL_3"/>
</dbReference>
<protein>
    <submittedName>
        <fullName evidence="3">Uncharacterized protein</fullName>
    </submittedName>
</protein>
<proteinExistence type="predicted"/>
<dbReference type="Proteomes" id="UP001500618">
    <property type="component" value="Unassembled WGS sequence"/>
</dbReference>
<evidence type="ECO:0000256" key="1">
    <source>
        <dbReference type="SAM" id="MobiDB-lite"/>
    </source>
</evidence>
<feature type="region of interest" description="Disordered" evidence="1">
    <location>
        <begin position="477"/>
        <end position="614"/>
    </location>
</feature>
<feature type="transmembrane region" description="Helical" evidence="2">
    <location>
        <begin position="352"/>
        <end position="371"/>
    </location>
</feature>
<reference evidence="3 4" key="1">
    <citation type="journal article" date="2019" name="Int. J. Syst. Evol. Microbiol.">
        <title>The Global Catalogue of Microorganisms (GCM) 10K type strain sequencing project: providing services to taxonomists for standard genome sequencing and annotation.</title>
        <authorList>
            <consortium name="The Broad Institute Genomics Platform"/>
            <consortium name="The Broad Institute Genome Sequencing Center for Infectious Disease"/>
            <person name="Wu L."/>
            <person name="Ma J."/>
        </authorList>
    </citation>
    <scope>NUCLEOTIDE SEQUENCE [LARGE SCALE GENOMIC DNA]</scope>
    <source>
        <strain evidence="3 4">JCM 14718</strain>
    </source>
</reference>
<feature type="transmembrane region" description="Helical" evidence="2">
    <location>
        <begin position="285"/>
        <end position="305"/>
    </location>
</feature>